<evidence type="ECO:0008006" key="3">
    <source>
        <dbReference type="Google" id="ProtNLM"/>
    </source>
</evidence>
<proteinExistence type="predicted"/>
<organism evidence="1 2">
    <name type="scientific">Agaricus bisporus var. burnettii</name>
    <dbReference type="NCBI Taxonomy" id="192524"/>
    <lineage>
        <taxon>Eukaryota</taxon>
        <taxon>Fungi</taxon>
        <taxon>Dikarya</taxon>
        <taxon>Basidiomycota</taxon>
        <taxon>Agaricomycotina</taxon>
        <taxon>Agaricomycetes</taxon>
        <taxon>Agaricomycetidae</taxon>
        <taxon>Agaricales</taxon>
        <taxon>Agaricineae</taxon>
        <taxon>Agaricaceae</taxon>
        <taxon>Agaricus</taxon>
    </lineage>
</organism>
<comment type="caution">
    <text evidence="1">The sequence shown here is derived from an EMBL/GenBank/DDBJ whole genome shotgun (WGS) entry which is preliminary data.</text>
</comment>
<protein>
    <recommendedName>
        <fullName evidence="3">Nicotinamide N-methyltransferase</fullName>
    </recommendedName>
</protein>
<dbReference type="Proteomes" id="UP000629468">
    <property type="component" value="Unassembled WGS sequence"/>
</dbReference>
<accession>A0A8H7EXY5</accession>
<dbReference type="Pfam" id="PF10294">
    <property type="entry name" value="Methyltransf_16"/>
    <property type="match status" value="1"/>
</dbReference>
<dbReference type="GO" id="GO:0008757">
    <property type="term" value="F:S-adenosylmethionine-dependent methyltransferase activity"/>
    <property type="evidence" value="ECO:0007669"/>
    <property type="project" value="UniProtKB-ARBA"/>
</dbReference>
<dbReference type="EMBL" id="JABXXO010000011">
    <property type="protein sequence ID" value="KAF7763482.1"/>
    <property type="molecule type" value="Genomic_DNA"/>
</dbReference>
<name>A0A8H7EXY5_AGABI</name>
<sequence length="269" mass="29638">MSLESKLPPSSEDILNDSLEFLGGPTAQDNDTVQYGPLSLSVAPKEGKANTLLADHLFSPSFFFAERIERKLLSASKSTVIELGAGAALPSLLLSTQPNPPSLIVITDYPDDSILGNLFSNVKRNREHAHPSCTVHALGYAWGTDPQELLDLLPEHNTGYDTMILSDLVHLDSFHDILLKSISLLLSKTETARLHVAAGKYTQPHVCDTFLTKAKGLGLILEEWKPKPDEEGWLGSLEVSDLDHNALALRKAACRYWIGYWEQQKSYST</sequence>
<dbReference type="InterPro" id="IPR019410">
    <property type="entry name" value="Methyltransf_16"/>
</dbReference>
<dbReference type="Gene3D" id="3.40.50.150">
    <property type="entry name" value="Vaccinia Virus protein VP39"/>
    <property type="match status" value="1"/>
</dbReference>
<gene>
    <name evidence="1" type="ORF">Agabi119p4_8019</name>
</gene>
<evidence type="ECO:0000313" key="2">
    <source>
        <dbReference type="Proteomes" id="UP000629468"/>
    </source>
</evidence>
<evidence type="ECO:0000313" key="1">
    <source>
        <dbReference type="EMBL" id="KAF7763482.1"/>
    </source>
</evidence>
<dbReference type="PANTHER" id="PTHR14614">
    <property type="entry name" value="HEPATOCELLULAR CARCINOMA-ASSOCIATED ANTIGEN"/>
    <property type="match status" value="1"/>
</dbReference>
<dbReference type="AlphaFoldDB" id="A0A8H7EXY5"/>
<reference evidence="1 2" key="1">
    <citation type="journal article" name="Sci. Rep.">
        <title>Telomere-to-telomere assembled and centromere annotated genomes of the two main subspecies of the button mushroom Agaricus bisporus reveal especially polymorphic chromosome ends.</title>
        <authorList>
            <person name="Sonnenberg A.S.M."/>
            <person name="Sedaghat-Telgerd N."/>
            <person name="Lavrijssen B."/>
            <person name="Ohm R.A."/>
            <person name="Hendrickx P.M."/>
            <person name="Scholtmeijer K."/>
            <person name="Baars J.J.P."/>
            <person name="van Peer A."/>
        </authorList>
    </citation>
    <scope>NUCLEOTIDE SEQUENCE [LARGE SCALE GENOMIC DNA]</scope>
    <source>
        <strain evidence="1 2">H119_p4</strain>
    </source>
</reference>
<dbReference type="InterPro" id="IPR029063">
    <property type="entry name" value="SAM-dependent_MTases_sf"/>
</dbReference>